<keyword evidence="3 6" id="KW-0285">Flavoprotein</keyword>
<keyword evidence="11" id="KW-1185">Reference proteome</keyword>
<evidence type="ECO:0000256" key="2">
    <source>
        <dbReference type="ARBA" id="ARBA00009347"/>
    </source>
</evidence>
<gene>
    <name evidence="10" type="primary">mmgC_5</name>
    <name evidence="10" type="ORF">LA5096_02513</name>
</gene>
<dbReference type="GO" id="GO:0003995">
    <property type="term" value="F:acyl-CoA dehydrogenase activity"/>
    <property type="evidence" value="ECO:0007669"/>
    <property type="project" value="TreeGrafter"/>
</dbReference>
<dbReference type="PANTHER" id="PTHR43884">
    <property type="entry name" value="ACYL-COA DEHYDROGENASE"/>
    <property type="match status" value="1"/>
</dbReference>
<proteinExistence type="inferred from homology"/>
<feature type="domain" description="Acyl-CoA oxidase/dehydrogenase middle" evidence="8">
    <location>
        <begin position="113"/>
        <end position="215"/>
    </location>
</feature>
<evidence type="ECO:0000313" key="10">
    <source>
        <dbReference type="EMBL" id="CTQ70409.1"/>
    </source>
</evidence>
<comment type="cofactor">
    <cofactor evidence="1 6">
        <name>FAD</name>
        <dbReference type="ChEBI" id="CHEBI:57692"/>
    </cofactor>
</comment>
<dbReference type="InterPro" id="IPR037069">
    <property type="entry name" value="AcylCoA_DH/ox_N_sf"/>
</dbReference>
<evidence type="ECO:0000259" key="8">
    <source>
        <dbReference type="Pfam" id="PF02770"/>
    </source>
</evidence>
<organism evidence="10 11">
    <name type="scientific">Roseibium album</name>
    <dbReference type="NCBI Taxonomy" id="311410"/>
    <lineage>
        <taxon>Bacteria</taxon>
        <taxon>Pseudomonadati</taxon>
        <taxon>Pseudomonadota</taxon>
        <taxon>Alphaproteobacteria</taxon>
        <taxon>Hyphomicrobiales</taxon>
        <taxon>Stappiaceae</taxon>
        <taxon>Roseibium</taxon>
    </lineage>
</organism>
<evidence type="ECO:0000256" key="1">
    <source>
        <dbReference type="ARBA" id="ARBA00001974"/>
    </source>
</evidence>
<dbReference type="SUPFAM" id="SSF47203">
    <property type="entry name" value="Acyl-CoA dehydrogenase C-terminal domain-like"/>
    <property type="match status" value="1"/>
</dbReference>
<dbReference type="Gene3D" id="1.20.140.10">
    <property type="entry name" value="Butyryl-CoA Dehydrogenase, subunit A, domain 3"/>
    <property type="match status" value="1"/>
</dbReference>
<dbReference type="RefSeq" id="WP_055113135.1">
    <property type="nucleotide sequence ID" value="NZ_CXWA01000001.1"/>
</dbReference>
<dbReference type="SUPFAM" id="SSF56645">
    <property type="entry name" value="Acyl-CoA dehydrogenase NM domain-like"/>
    <property type="match status" value="1"/>
</dbReference>
<protein>
    <submittedName>
        <fullName evidence="10">Acyl-CoA dehydrogenase</fullName>
        <ecNumber evidence="10">1.3.99.-</ecNumber>
    </submittedName>
</protein>
<dbReference type="Pfam" id="PF00441">
    <property type="entry name" value="Acyl-CoA_dh_1"/>
    <property type="match status" value="1"/>
</dbReference>
<dbReference type="Pfam" id="PF02771">
    <property type="entry name" value="Acyl-CoA_dh_N"/>
    <property type="match status" value="1"/>
</dbReference>
<evidence type="ECO:0000256" key="6">
    <source>
        <dbReference type="RuleBase" id="RU362125"/>
    </source>
</evidence>
<feature type="domain" description="Acyl-CoA dehydrogenase/oxidase C-terminal" evidence="7">
    <location>
        <begin position="231"/>
        <end position="381"/>
    </location>
</feature>
<dbReference type="InterPro" id="IPR013786">
    <property type="entry name" value="AcylCoA_DH/ox_N"/>
</dbReference>
<dbReference type="InterPro" id="IPR050032">
    <property type="entry name" value="AcdA"/>
</dbReference>
<feature type="domain" description="Acyl-CoA dehydrogenase/oxidase N-terminal" evidence="9">
    <location>
        <begin position="17"/>
        <end position="110"/>
    </location>
</feature>
<dbReference type="PIRSF" id="PIRSF016578">
    <property type="entry name" value="HsaA"/>
    <property type="match status" value="1"/>
</dbReference>
<dbReference type="Gene3D" id="2.40.110.10">
    <property type="entry name" value="Butyryl-CoA Dehydrogenase, subunit A, domain 2"/>
    <property type="match status" value="1"/>
</dbReference>
<dbReference type="EMBL" id="CXWC01000010">
    <property type="protein sequence ID" value="CTQ70409.1"/>
    <property type="molecule type" value="Genomic_DNA"/>
</dbReference>
<dbReference type="FunFam" id="1.20.140.10:FF:000001">
    <property type="entry name" value="Acyl-CoA dehydrogenase"/>
    <property type="match status" value="1"/>
</dbReference>
<evidence type="ECO:0000259" key="7">
    <source>
        <dbReference type="Pfam" id="PF00441"/>
    </source>
</evidence>
<dbReference type="NCBIfam" id="NF042439">
    <property type="entry name" value="SulpropCoADesulf"/>
    <property type="match status" value="1"/>
</dbReference>
<dbReference type="InterPro" id="IPR006091">
    <property type="entry name" value="Acyl-CoA_Oxase/DH_mid-dom"/>
</dbReference>
<dbReference type="EC" id="1.3.99.-" evidence="10"/>
<dbReference type="InterPro" id="IPR036250">
    <property type="entry name" value="AcylCo_DH-like_C"/>
</dbReference>
<evidence type="ECO:0000313" key="11">
    <source>
        <dbReference type="Proteomes" id="UP000049983"/>
    </source>
</evidence>
<reference evidence="11" key="1">
    <citation type="submission" date="2015-07" db="EMBL/GenBank/DDBJ databases">
        <authorList>
            <person name="Rodrigo-Torres Lidia"/>
            <person name="Arahal R.David."/>
        </authorList>
    </citation>
    <scope>NUCLEOTIDE SEQUENCE [LARGE SCALE GENOMIC DNA]</scope>
    <source>
        <strain evidence="11">CECT 5096</strain>
    </source>
</reference>
<dbReference type="Pfam" id="PF02770">
    <property type="entry name" value="Acyl-CoA_dh_M"/>
    <property type="match status" value="1"/>
</dbReference>
<dbReference type="PANTHER" id="PTHR43884:SF12">
    <property type="entry name" value="ISOVALERYL-COA DEHYDROGENASE, MITOCHONDRIAL-RELATED"/>
    <property type="match status" value="1"/>
</dbReference>
<comment type="similarity">
    <text evidence="2 6">Belongs to the acyl-CoA dehydrogenase family.</text>
</comment>
<evidence type="ECO:0000256" key="3">
    <source>
        <dbReference type="ARBA" id="ARBA00022630"/>
    </source>
</evidence>
<dbReference type="Gene3D" id="1.10.540.10">
    <property type="entry name" value="Acyl-CoA dehydrogenase/oxidase, N-terminal domain"/>
    <property type="match status" value="1"/>
</dbReference>
<accession>A0A0M7A692</accession>
<evidence type="ECO:0000259" key="9">
    <source>
        <dbReference type="Pfam" id="PF02771"/>
    </source>
</evidence>
<evidence type="ECO:0000256" key="4">
    <source>
        <dbReference type="ARBA" id="ARBA00022827"/>
    </source>
</evidence>
<sequence length="405" mass="43668">MTHPLVTIANELSSGFEKRAAGWDRSRTYCWQNVSELAHAGIMGMSIPKEYGGQGASFLDVAMVIEEIARACTLTARIVVEGNMGGISAVMGYGSDAQKAFCAPHVLAGDKPAICITEPEAGSAATEMRTTARKKGSRFVLNGTKHWITGGGVSKLHLVFARVLDEAGCEQGVGAFILFADPANENSPAGFSVVGREHTMGLCGMPEAELQFDNVEIDAKWLLHPPSGLKHGFADLMNAYNSQRVGAAMIAVGVAAGALDHAKRHLLDRKQFGRPLAEFQGLQWMLADMDTQIHAARLLVHEAARSRGPSGSRYPDMTMAARAKLFASEMAIKVVSDALQMFGARGYGDQEPLERMYRDVRMFTIGGGTTQILRTQIAGSILGMKTPQTRDGYTRLSETMRDAAE</sequence>
<name>A0A0M7A692_9HYPH</name>
<keyword evidence="5 6" id="KW-0560">Oxidoreductase</keyword>
<keyword evidence="4 6" id="KW-0274">FAD</keyword>
<evidence type="ECO:0000256" key="5">
    <source>
        <dbReference type="ARBA" id="ARBA00023002"/>
    </source>
</evidence>
<dbReference type="STRING" id="311410.LA5095_01258"/>
<dbReference type="InterPro" id="IPR046373">
    <property type="entry name" value="Acyl-CoA_Oxase/DH_mid-dom_sf"/>
</dbReference>
<dbReference type="InterPro" id="IPR009075">
    <property type="entry name" value="AcylCo_DH/oxidase_C"/>
</dbReference>
<dbReference type="GeneID" id="97669891"/>
<dbReference type="Proteomes" id="UP000049983">
    <property type="component" value="Unassembled WGS sequence"/>
</dbReference>
<dbReference type="OrthoDB" id="9775090at2"/>
<dbReference type="GO" id="GO:0050660">
    <property type="term" value="F:flavin adenine dinucleotide binding"/>
    <property type="evidence" value="ECO:0007669"/>
    <property type="project" value="InterPro"/>
</dbReference>
<dbReference type="InterPro" id="IPR009100">
    <property type="entry name" value="AcylCoA_DH/oxidase_NM_dom_sf"/>
</dbReference>
<dbReference type="AlphaFoldDB" id="A0A0M7A692"/>